<name>A0ABQ2RQ15_9DEIO</name>
<dbReference type="Proteomes" id="UP000634308">
    <property type="component" value="Unassembled WGS sequence"/>
</dbReference>
<organism evidence="1 2">
    <name type="scientific">Deinococcus seoulensis</name>
    <dbReference type="NCBI Taxonomy" id="1837379"/>
    <lineage>
        <taxon>Bacteria</taxon>
        <taxon>Thermotogati</taxon>
        <taxon>Deinococcota</taxon>
        <taxon>Deinococci</taxon>
        <taxon>Deinococcales</taxon>
        <taxon>Deinococcaceae</taxon>
        <taxon>Deinococcus</taxon>
    </lineage>
</organism>
<comment type="caution">
    <text evidence="1">The sequence shown here is derived from an EMBL/GenBank/DDBJ whole genome shotgun (WGS) entry which is preliminary data.</text>
</comment>
<protein>
    <submittedName>
        <fullName evidence="1">Uncharacterized protein</fullName>
    </submittedName>
</protein>
<proteinExistence type="predicted"/>
<gene>
    <name evidence="1" type="ORF">GCM10008959_07370</name>
</gene>
<evidence type="ECO:0000313" key="2">
    <source>
        <dbReference type="Proteomes" id="UP000634308"/>
    </source>
</evidence>
<evidence type="ECO:0000313" key="1">
    <source>
        <dbReference type="EMBL" id="GGR48752.1"/>
    </source>
</evidence>
<dbReference type="RefSeq" id="WP_189063647.1">
    <property type="nucleotide sequence ID" value="NZ_BMQM01000003.1"/>
</dbReference>
<reference evidence="2" key="1">
    <citation type="journal article" date="2019" name="Int. J. Syst. Evol. Microbiol.">
        <title>The Global Catalogue of Microorganisms (GCM) 10K type strain sequencing project: providing services to taxonomists for standard genome sequencing and annotation.</title>
        <authorList>
            <consortium name="The Broad Institute Genomics Platform"/>
            <consortium name="The Broad Institute Genome Sequencing Center for Infectious Disease"/>
            <person name="Wu L."/>
            <person name="Ma J."/>
        </authorList>
    </citation>
    <scope>NUCLEOTIDE SEQUENCE [LARGE SCALE GENOMIC DNA]</scope>
    <source>
        <strain evidence="2">JCM 31404</strain>
    </source>
</reference>
<dbReference type="EMBL" id="BMQM01000003">
    <property type="protein sequence ID" value="GGR48752.1"/>
    <property type="molecule type" value="Genomic_DNA"/>
</dbReference>
<accession>A0ABQ2RQ15</accession>
<keyword evidence="2" id="KW-1185">Reference proteome</keyword>
<sequence>MNTIPVQKPPAFSPARWAALSVRGKRDVWNGYWAKLKPVTRHMLLLKYGAA</sequence>